<dbReference type="PANTHER" id="PTHR43495">
    <property type="entry name" value="GABA PERMEASE"/>
    <property type="match status" value="1"/>
</dbReference>
<evidence type="ECO:0000256" key="2">
    <source>
        <dbReference type="ARBA" id="ARBA00008583"/>
    </source>
</evidence>
<keyword evidence="6 10" id="KW-0812">Transmembrane</keyword>
<evidence type="ECO:0000256" key="9">
    <source>
        <dbReference type="ARBA" id="ARBA00023136"/>
    </source>
</evidence>
<evidence type="ECO:0000313" key="13">
    <source>
        <dbReference type="EMBL" id="TFH97887.1"/>
    </source>
</evidence>
<dbReference type="EMBL" id="FUKP01000029">
    <property type="protein sequence ID" value="SJN23604.1"/>
    <property type="molecule type" value="Genomic_DNA"/>
</dbReference>
<protein>
    <submittedName>
        <fullName evidence="13">Amino acid permease</fullName>
    </submittedName>
    <submittedName>
        <fullName evidence="12">D-serine/D-alanine/glycine transporter</fullName>
    </submittedName>
</protein>
<keyword evidence="7" id="KW-0029">Amino-acid transport</keyword>
<feature type="transmembrane region" description="Helical" evidence="10">
    <location>
        <begin position="255"/>
        <end position="273"/>
    </location>
</feature>
<keyword evidence="5" id="KW-0997">Cell inner membrane</keyword>
<feature type="transmembrane region" description="Helical" evidence="10">
    <location>
        <begin position="293"/>
        <end position="322"/>
    </location>
</feature>
<keyword evidence="15" id="KW-1185">Reference proteome</keyword>
<evidence type="ECO:0000313" key="15">
    <source>
        <dbReference type="Proteomes" id="UP000297477"/>
    </source>
</evidence>
<feature type="transmembrane region" description="Helical" evidence="10">
    <location>
        <begin position="27"/>
        <end position="45"/>
    </location>
</feature>
<dbReference type="RefSeq" id="WP_067191504.1">
    <property type="nucleotide sequence ID" value="NZ_FUKP01000029.1"/>
</dbReference>
<evidence type="ECO:0000313" key="12">
    <source>
        <dbReference type="EMBL" id="SJN23604.1"/>
    </source>
</evidence>
<keyword evidence="3" id="KW-0813">Transport</keyword>
<evidence type="ECO:0000256" key="4">
    <source>
        <dbReference type="ARBA" id="ARBA00022475"/>
    </source>
</evidence>
<feature type="transmembrane region" description="Helical" evidence="10">
    <location>
        <begin position="407"/>
        <end position="432"/>
    </location>
</feature>
<feature type="transmembrane region" description="Helical" evidence="10">
    <location>
        <begin position="134"/>
        <end position="153"/>
    </location>
</feature>
<dbReference type="InterPro" id="IPR004840">
    <property type="entry name" value="Amino_acid_permease_CS"/>
</dbReference>
<dbReference type="PROSITE" id="PS00218">
    <property type="entry name" value="AMINO_ACID_PERMEASE_1"/>
    <property type="match status" value="1"/>
</dbReference>
<dbReference type="InterPro" id="IPR004841">
    <property type="entry name" value="AA-permease/SLC12A_dom"/>
</dbReference>
<feature type="transmembrane region" description="Helical" evidence="10">
    <location>
        <begin position="213"/>
        <end position="234"/>
    </location>
</feature>
<dbReference type="GO" id="GO:0006865">
    <property type="term" value="P:amino acid transport"/>
    <property type="evidence" value="ECO:0007669"/>
    <property type="project" value="UniProtKB-KW"/>
</dbReference>
<dbReference type="Proteomes" id="UP000196230">
    <property type="component" value="Unassembled WGS sequence"/>
</dbReference>
<evidence type="ECO:0000256" key="1">
    <source>
        <dbReference type="ARBA" id="ARBA00004429"/>
    </source>
</evidence>
<dbReference type="FunFam" id="1.20.1740.10:FF:000001">
    <property type="entry name" value="Amino acid permease"/>
    <property type="match status" value="1"/>
</dbReference>
<keyword evidence="9 10" id="KW-0472">Membrane</keyword>
<feature type="transmembrane region" description="Helical" evidence="10">
    <location>
        <begin position="367"/>
        <end position="386"/>
    </location>
</feature>
<evidence type="ECO:0000256" key="3">
    <source>
        <dbReference type="ARBA" id="ARBA00022448"/>
    </source>
</evidence>
<gene>
    <name evidence="13" type="ORF">E4A49_11345</name>
    <name evidence="12" type="ORF">FM125_04685</name>
</gene>
<reference evidence="13 15" key="2">
    <citation type="submission" date="2019-03" db="EMBL/GenBank/DDBJ databases">
        <title>Reclassification of Micrococcus aloeverae and Micrococcus yunnanensis as later heterotypic synonyms of Micrococcus luteus.</title>
        <authorList>
            <person name="Huang C.-H."/>
        </authorList>
    </citation>
    <scope>NUCLEOTIDE SEQUENCE [LARGE SCALE GENOMIC DNA]</scope>
    <source>
        <strain evidence="13 15">BCRC 12151</strain>
    </source>
</reference>
<organism evidence="12 14">
    <name type="scientific">Micrococcus lylae</name>
    <dbReference type="NCBI Taxonomy" id="1273"/>
    <lineage>
        <taxon>Bacteria</taxon>
        <taxon>Bacillati</taxon>
        <taxon>Actinomycetota</taxon>
        <taxon>Actinomycetes</taxon>
        <taxon>Micrococcales</taxon>
        <taxon>Micrococcaceae</taxon>
        <taxon>Micrococcus</taxon>
    </lineage>
</organism>
<evidence type="ECO:0000256" key="5">
    <source>
        <dbReference type="ARBA" id="ARBA00022519"/>
    </source>
</evidence>
<evidence type="ECO:0000313" key="14">
    <source>
        <dbReference type="Proteomes" id="UP000196230"/>
    </source>
</evidence>
<dbReference type="GO" id="GO:0055085">
    <property type="term" value="P:transmembrane transport"/>
    <property type="evidence" value="ECO:0007669"/>
    <property type="project" value="InterPro"/>
</dbReference>
<sequence>MAHTPEGAPARSATDPGLQRGLSTRHIVFIALGTAIGTGLFYGSAPAIQTAGPAVILAYAVAGLAVFMVMRALGEMAVREPVSGSFGAYAHRYLGPFAGFVTGWTYVFELSIVVIADVTAVAVYMQFWYPGTPAWLWIGACILFIGAVNLTHVGNFGELEFWLSIVKVVAILGMIVGGLILMVMGMSYDGQTSAGLHNLVDHGGFMPEGLTGVLLALAIVIFSFGGIETIGITAGEAKDASGALPKAINTVPARILIFYVGTMVVIMSLVPWNKVSGQNSPFVEIFDTLGIPFAPHILNFVVLTAAVSAVNACTYSIGRLLYAMAGDGHAPRAFRTVSDRGVPWAAVGLVLAVMVVGALINTFMEDVFVTVAQVATFAVVFTWTMILMTHRGMRKTMARHGESPGTFALPGGAFTTWATTAFIALVIGLLAWDPQSRQALVIGVVWLAVLTAAWFLGARRHGHRNARTGQMPLAAEEYR</sequence>
<dbReference type="EMBL" id="SPKT01000034">
    <property type="protein sequence ID" value="TFH97887.1"/>
    <property type="molecule type" value="Genomic_DNA"/>
</dbReference>
<dbReference type="GO" id="GO:0005886">
    <property type="term" value="C:plasma membrane"/>
    <property type="evidence" value="ECO:0007669"/>
    <property type="project" value="UniProtKB-SubCell"/>
</dbReference>
<comment type="similarity">
    <text evidence="2">Belongs to the amino acid-polyamine-organocation (APC) superfamily. Amino acid transporter (AAT) (TC 2.A.3.1) family.</text>
</comment>
<dbReference type="Gene3D" id="1.20.1740.10">
    <property type="entry name" value="Amino acid/polyamine transporter I"/>
    <property type="match status" value="1"/>
</dbReference>
<comment type="subcellular location">
    <subcellularLocation>
        <location evidence="1">Cell inner membrane</location>
        <topology evidence="1">Multi-pass membrane protein</topology>
    </subcellularLocation>
</comment>
<accession>A0A1R4IV66</accession>
<dbReference type="PIRSF" id="PIRSF006060">
    <property type="entry name" value="AA_transporter"/>
    <property type="match status" value="1"/>
</dbReference>
<feature type="transmembrane region" description="Helical" evidence="10">
    <location>
        <begin position="51"/>
        <end position="70"/>
    </location>
</feature>
<evidence type="ECO:0000256" key="7">
    <source>
        <dbReference type="ARBA" id="ARBA00022970"/>
    </source>
</evidence>
<dbReference type="Proteomes" id="UP000297477">
    <property type="component" value="Unassembled WGS sequence"/>
</dbReference>
<feature type="transmembrane region" description="Helical" evidence="10">
    <location>
        <begin position="106"/>
        <end position="128"/>
    </location>
</feature>
<evidence type="ECO:0000256" key="6">
    <source>
        <dbReference type="ARBA" id="ARBA00022692"/>
    </source>
</evidence>
<feature type="transmembrane region" description="Helical" evidence="10">
    <location>
        <begin position="342"/>
        <end position="361"/>
    </location>
</feature>
<feature type="transmembrane region" description="Helical" evidence="10">
    <location>
        <begin position="438"/>
        <end position="457"/>
    </location>
</feature>
<evidence type="ECO:0000256" key="10">
    <source>
        <dbReference type="SAM" id="Phobius"/>
    </source>
</evidence>
<keyword evidence="4" id="KW-1003">Cell membrane</keyword>
<reference evidence="12 14" key="1">
    <citation type="submission" date="2017-02" db="EMBL/GenBank/DDBJ databases">
        <authorList>
            <person name="Peterson S.W."/>
        </authorList>
    </citation>
    <scope>NUCLEOTIDE SEQUENCE [LARGE SCALE GENOMIC DNA]</scope>
    <source>
        <strain evidence="12 14">2B3F</strain>
    </source>
</reference>
<evidence type="ECO:0000256" key="8">
    <source>
        <dbReference type="ARBA" id="ARBA00022989"/>
    </source>
</evidence>
<dbReference type="Pfam" id="PF00324">
    <property type="entry name" value="AA_permease"/>
    <property type="match status" value="1"/>
</dbReference>
<dbReference type="AlphaFoldDB" id="A0A1R4IV66"/>
<feature type="domain" description="Amino acid permease/ SLC12A" evidence="11">
    <location>
        <begin position="26"/>
        <end position="457"/>
    </location>
</feature>
<dbReference type="PANTHER" id="PTHR43495:SF4">
    <property type="entry name" value="AROMATIC AMINO ACID TRANSPORT PROTEIN AROP"/>
    <property type="match status" value="1"/>
</dbReference>
<evidence type="ECO:0000259" key="11">
    <source>
        <dbReference type="Pfam" id="PF00324"/>
    </source>
</evidence>
<feature type="transmembrane region" description="Helical" evidence="10">
    <location>
        <begin position="165"/>
        <end position="188"/>
    </location>
</feature>
<proteinExistence type="inferred from homology"/>
<keyword evidence="8 10" id="KW-1133">Transmembrane helix</keyword>
<dbReference type="OrthoDB" id="5297508at2"/>
<name>A0A1R4IV66_9MICC</name>